<dbReference type="EMBL" id="JABELV010000071">
    <property type="protein sequence ID" value="KAG7532189.1"/>
    <property type="molecule type" value="Genomic_DNA"/>
</dbReference>
<dbReference type="PROSITE" id="PS50090">
    <property type="entry name" value="MYB_LIKE"/>
    <property type="match status" value="1"/>
</dbReference>
<proteinExistence type="predicted"/>
<feature type="region of interest" description="Disordered" evidence="1">
    <location>
        <begin position="1"/>
        <end position="42"/>
    </location>
</feature>
<reference evidence="3" key="1">
    <citation type="submission" date="2020-04" db="EMBL/GenBank/DDBJ databases">
        <title>Analysis of mating type loci in Filobasidium floriforme.</title>
        <authorList>
            <person name="Nowrousian M."/>
        </authorList>
    </citation>
    <scope>NUCLEOTIDE SEQUENCE</scope>
    <source>
        <strain evidence="3">CBS 6242</strain>
    </source>
</reference>
<feature type="domain" description="Myb-like" evidence="2">
    <location>
        <begin position="32"/>
        <end position="83"/>
    </location>
</feature>
<organism evidence="3 4">
    <name type="scientific">Filobasidium floriforme</name>
    <dbReference type="NCBI Taxonomy" id="5210"/>
    <lineage>
        <taxon>Eukaryota</taxon>
        <taxon>Fungi</taxon>
        <taxon>Dikarya</taxon>
        <taxon>Basidiomycota</taxon>
        <taxon>Agaricomycotina</taxon>
        <taxon>Tremellomycetes</taxon>
        <taxon>Filobasidiales</taxon>
        <taxon>Filobasidiaceae</taxon>
        <taxon>Filobasidium</taxon>
    </lineage>
</organism>
<gene>
    <name evidence="3" type="ORF">FFLO_03738</name>
</gene>
<protein>
    <recommendedName>
        <fullName evidence="2">Myb-like domain-containing protein</fullName>
    </recommendedName>
</protein>
<dbReference type="OrthoDB" id="2143914at2759"/>
<keyword evidence="4" id="KW-1185">Reference proteome</keyword>
<dbReference type="InterPro" id="IPR009057">
    <property type="entry name" value="Homeodomain-like_sf"/>
</dbReference>
<dbReference type="InterPro" id="IPR001005">
    <property type="entry name" value="SANT/Myb"/>
</dbReference>
<dbReference type="Proteomes" id="UP000812966">
    <property type="component" value="Unassembled WGS sequence"/>
</dbReference>
<comment type="caution">
    <text evidence="3">The sequence shown here is derived from an EMBL/GenBank/DDBJ whole genome shotgun (WGS) entry which is preliminary data.</text>
</comment>
<dbReference type="Pfam" id="PF13921">
    <property type="entry name" value="Myb_DNA-bind_6"/>
    <property type="match status" value="1"/>
</dbReference>
<sequence length="99" mass="10839">MPRSPKKKAESDGDTKPDVKPYAKSTSASGSSPKKASRGWTKEEKEVILLSVIESAQVDWNVIASRLEGRTAMQAKDQWRQVLLPAIKKNDAIFGVRGG</sequence>
<dbReference type="CDD" id="cd00167">
    <property type="entry name" value="SANT"/>
    <property type="match status" value="1"/>
</dbReference>
<evidence type="ECO:0000313" key="4">
    <source>
        <dbReference type="Proteomes" id="UP000812966"/>
    </source>
</evidence>
<evidence type="ECO:0000259" key="2">
    <source>
        <dbReference type="PROSITE" id="PS50090"/>
    </source>
</evidence>
<dbReference type="SMART" id="SM00717">
    <property type="entry name" value="SANT"/>
    <property type="match status" value="1"/>
</dbReference>
<evidence type="ECO:0000313" key="3">
    <source>
        <dbReference type="EMBL" id="KAG7532189.1"/>
    </source>
</evidence>
<feature type="compositionally biased region" description="Polar residues" evidence="1">
    <location>
        <begin position="24"/>
        <end position="34"/>
    </location>
</feature>
<dbReference type="AlphaFoldDB" id="A0A8K0NSV2"/>
<evidence type="ECO:0000256" key="1">
    <source>
        <dbReference type="SAM" id="MobiDB-lite"/>
    </source>
</evidence>
<feature type="compositionally biased region" description="Basic and acidic residues" evidence="1">
    <location>
        <begin position="7"/>
        <end position="21"/>
    </location>
</feature>
<dbReference type="SUPFAM" id="SSF46689">
    <property type="entry name" value="Homeodomain-like"/>
    <property type="match status" value="1"/>
</dbReference>
<name>A0A8K0NSV2_9TREE</name>
<dbReference type="Gene3D" id="1.10.10.60">
    <property type="entry name" value="Homeodomain-like"/>
    <property type="match status" value="1"/>
</dbReference>
<accession>A0A8K0NSV2</accession>